<keyword evidence="4" id="KW-0645">Protease</keyword>
<evidence type="ECO:0000256" key="8">
    <source>
        <dbReference type="ARBA" id="ARBA00022960"/>
    </source>
</evidence>
<dbReference type="InterPro" id="IPR012338">
    <property type="entry name" value="Beta-lactam/transpept-like"/>
</dbReference>
<organism evidence="17 18">
    <name type="scientific">Pseudoscardovia suis</name>
    <dbReference type="NCBI Taxonomy" id="987063"/>
    <lineage>
        <taxon>Bacteria</taxon>
        <taxon>Bacillati</taxon>
        <taxon>Actinomycetota</taxon>
        <taxon>Actinomycetes</taxon>
        <taxon>Bifidobacteriales</taxon>
        <taxon>Bifidobacteriaceae</taxon>
        <taxon>Pseudoscardovia</taxon>
    </lineage>
</organism>
<dbReference type="GO" id="GO:0008955">
    <property type="term" value="F:peptidoglycan glycosyltransferase activity"/>
    <property type="evidence" value="ECO:0007669"/>
    <property type="project" value="UniProtKB-EC"/>
</dbReference>
<dbReference type="PANTHER" id="PTHR32282">
    <property type="entry name" value="BINDING PROTEIN TRANSPEPTIDASE, PUTATIVE-RELATED"/>
    <property type="match status" value="1"/>
</dbReference>
<feature type="domain" description="Glycosyl transferase family 51" evidence="16">
    <location>
        <begin position="84"/>
        <end position="270"/>
    </location>
</feature>
<evidence type="ECO:0000256" key="3">
    <source>
        <dbReference type="ARBA" id="ARBA00022645"/>
    </source>
</evidence>
<dbReference type="GO" id="GO:0071555">
    <property type="term" value="P:cell wall organization"/>
    <property type="evidence" value="ECO:0007669"/>
    <property type="project" value="UniProtKB-KW"/>
</dbReference>
<dbReference type="FunFam" id="1.10.3810.10:FF:000001">
    <property type="entry name" value="Penicillin-binding protein 1A"/>
    <property type="match status" value="1"/>
</dbReference>
<keyword evidence="10" id="KW-0511">Multifunctional enzyme</keyword>
<dbReference type="GO" id="GO:0009252">
    <property type="term" value="P:peptidoglycan biosynthetic process"/>
    <property type="evidence" value="ECO:0007669"/>
    <property type="project" value="UniProtKB-KW"/>
</dbReference>
<accession>A0A261ER32</accession>
<keyword evidence="6" id="KW-0808">Transferase</keyword>
<dbReference type="Pfam" id="PF00905">
    <property type="entry name" value="Transpeptidase"/>
    <property type="match status" value="1"/>
</dbReference>
<comment type="similarity">
    <text evidence="1">In the C-terminal section; belongs to the transpeptidase family.</text>
</comment>
<keyword evidence="14" id="KW-0472">Membrane</keyword>
<dbReference type="SUPFAM" id="SSF56601">
    <property type="entry name" value="beta-lactamase/transpeptidase-like"/>
    <property type="match status" value="1"/>
</dbReference>
<comment type="similarity">
    <text evidence="2">In the N-terminal section; belongs to the glycosyltransferase 51 family.</text>
</comment>
<dbReference type="EMBL" id="MWWQ01000016">
    <property type="protein sequence ID" value="OZG49313.1"/>
    <property type="molecule type" value="Genomic_DNA"/>
</dbReference>
<keyword evidence="18" id="KW-1185">Reference proteome</keyword>
<dbReference type="GO" id="GO:0008360">
    <property type="term" value="P:regulation of cell shape"/>
    <property type="evidence" value="ECO:0007669"/>
    <property type="project" value="UniProtKB-KW"/>
</dbReference>
<keyword evidence="8" id="KW-0133">Cell shape</keyword>
<dbReference type="GO" id="GO:0006508">
    <property type="term" value="P:proteolysis"/>
    <property type="evidence" value="ECO:0007669"/>
    <property type="project" value="UniProtKB-KW"/>
</dbReference>
<keyword evidence="7" id="KW-0378">Hydrolase</keyword>
<gene>
    <name evidence="17" type="ORF">PSSU_1571</name>
</gene>
<dbReference type="AlphaFoldDB" id="A0A261ER32"/>
<evidence type="ECO:0000256" key="4">
    <source>
        <dbReference type="ARBA" id="ARBA00022670"/>
    </source>
</evidence>
<evidence type="ECO:0000256" key="2">
    <source>
        <dbReference type="ARBA" id="ARBA00007739"/>
    </source>
</evidence>
<evidence type="ECO:0000256" key="9">
    <source>
        <dbReference type="ARBA" id="ARBA00022984"/>
    </source>
</evidence>
<keyword evidence="9" id="KW-0573">Peptidoglycan synthesis</keyword>
<dbReference type="InterPro" id="IPR023346">
    <property type="entry name" value="Lysozyme-like_dom_sf"/>
</dbReference>
<dbReference type="PANTHER" id="PTHR32282:SF33">
    <property type="entry name" value="PEPTIDOGLYCAN GLYCOSYLTRANSFERASE"/>
    <property type="match status" value="1"/>
</dbReference>
<evidence type="ECO:0000259" key="16">
    <source>
        <dbReference type="Pfam" id="PF00912"/>
    </source>
</evidence>
<dbReference type="Gene3D" id="3.40.710.10">
    <property type="entry name" value="DD-peptidase/beta-lactamase superfamily"/>
    <property type="match status" value="1"/>
</dbReference>
<proteinExistence type="inferred from homology"/>
<evidence type="ECO:0000256" key="12">
    <source>
        <dbReference type="ARBA" id="ARBA00034000"/>
    </source>
</evidence>
<feature type="domain" description="Penicillin-binding protein transpeptidase" evidence="15">
    <location>
        <begin position="378"/>
        <end position="637"/>
    </location>
</feature>
<evidence type="ECO:0000256" key="7">
    <source>
        <dbReference type="ARBA" id="ARBA00022801"/>
    </source>
</evidence>
<dbReference type="Pfam" id="PF00912">
    <property type="entry name" value="Transgly"/>
    <property type="match status" value="1"/>
</dbReference>
<keyword evidence="14" id="KW-1133">Transmembrane helix</keyword>
<keyword evidence="3 17" id="KW-0121">Carboxypeptidase</keyword>
<dbReference type="InterPro" id="IPR001460">
    <property type="entry name" value="PCN-bd_Tpept"/>
</dbReference>
<feature type="transmembrane region" description="Helical" evidence="14">
    <location>
        <begin position="20"/>
        <end position="45"/>
    </location>
</feature>
<dbReference type="GO" id="GO:0008658">
    <property type="term" value="F:penicillin binding"/>
    <property type="evidence" value="ECO:0007669"/>
    <property type="project" value="InterPro"/>
</dbReference>
<dbReference type="InterPro" id="IPR036950">
    <property type="entry name" value="PBP_transglycosylase"/>
</dbReference>
<name>A0A261ER32_9BIFI</name>
<sequence>MGHMSKKKQKQAKEHKNVFVLLLAYVLCIMAGGFVTSGFLLPFAMVTDQVAESASPSLAVSNIDFNPNNLPQQSKMYAADGTTLIATFYTQNRIVVDLSHVSKYMQQAVVAREDRRFFQHSGVDVQGVLRAFVQTYVKGGDTQGGSTLTQQYVKNMLINQATENDDPIGAYHASEDTIARKLKEMLISLQLEQKYSKSEILQGYLNIAQFGTSVYGVETAAEHYFSKSAADLTLGEAATIASITKNPAAYDPTVNPDAAQKQRDIVLDLMVECGFVSQDEANAAKAENMSDMLHVKDVPVGCQTAGNAAFFCDYVVHQIENSDTFGQTAEERQKLLYQGGLTIYTTMDVDAENLANQAVRNGIPENDPSGFEAALASVEPGTGKVIALAINRTYNALATADGTETAINYAVDQKDGGGGGWQTGSTFKVINLTSWLANGYGARVPLPTAMAYDTGGFECNHEAQTTWSVHNFGGGTVNPETPEQALIMSHNTTQATLGQRLGLCKIADTATSMGYKNSSAATPDIHDTIAPTDLIGGHNGASPLTMATVFATIAAKGVHCDPIAITRVTNSSGQDMAVPSANCSQAVPENVAQTVAYIMNEGVQRGAATSAKLNNNVKTFAKTGTADNWYMLTGGFVTGLSTYVATGNEEKLESWDGMTINGRTRSFWDGSYIATPIWKEFMNNYIATGKVQHDDNYGTADQSLLSTNSNGTWSTTTTSYGMKQVKVS</sequence>
<dbReference type="GO" id="GO:0030288">
    <property type="term" value="C:outer membrane-bounded periplasmic space"/>
    <property type="evidence" value="ECO:0007669"/>
    <property type="project" value="TreeGrafter"/>
</dbReference>
<dbReference type="SUPFAM" id="SSF53955">
    <property type="entry name" value="Lysozyme-like"/>
    <property type="match status" value="1"/>
</dbReference>
<keyword evidence="14" id="KW-0812">Transmembrane</keyword>
<evidence type="ECO:0000256" key="5">
    <source>
        <dbReference type="ARBA" id="ARBA00022676"/>
    </source>
</evidence>
<evidence type="ECO:0000256" key="6">
    <source>
        <dbReference type="ARBA" id="ARBA00022679"/>
    </source>
</evidence>
<dbReference type="InterPro" id="IPR001264">
    <property type="entry name" value="Glyco_trans_51"/>
</dbReference>
<evidence type="ECO:0000313" key="18">
    <source>
        <dbReference type="Proteomes" id="UP000216454"/>
    </source>
</evidence>
<dbReference type="GO" id="GO:0009002">
    <property type="term" value="F:serine-type D-Ala-D-Ala carboxypeptidase activity"/>
    <property type="evidence" value="ECO:0007669"/>
    <property type="project" value="UniProtKB-EC"/>
</dbReference>
<keyword evidence="5" id="KW-0328">Glycosyltransferase</keyword>
<comment type="catalytic activity">
    <reaction evidence="12">
        <text>Preferential cleavage: (Ac)2-L-Lys-D-Ala-|-D-Ala. Also transpeptidation of peptidyl-alanyl moieties that are N-acyl substituents of D-alanine.</text>
        <dbReference type="EC" id="3.4.16.4"/>
    </reaction>
</comment>
<comment type="caution">
    <text evidence="17">The sequence shown here is derived from an EMBL/GenBank/DDBJ whole genome shotgun (WGS) entry which is preliminary data.</text>
</comment>
<dbReference type="InterPro" id="IPR050396">
    <property type="entry name" value="Glycosyltr_51/Transpeptidase"/>
</dbReference>
<dbReference type="Proteomes" id="UP000216454">
    <property type="component" value="Unassembled WGS sequence"/>
</dbReference>
<evidence type="ECO:0000256" key="13">
    <source>
        <dbReference type="ARBA" id="ARBA00049902"/>
    </source>
</evidence>
<evidence type="ECO:0000313" key="17">
    <source>
        <dbReference type="EMBL" id="OZG49313.1"/>
    </source>
</evidence>
<evidence type="ECO:0000259" key="15">
    <source>
        <dbReference type="Pfam" id="PF00905"/>
    </source>
</evidence>
<comment type="catalytic activity">
    <reaction evidence="13">
        <text>[GlcNAc-(1-&gt;4)-Mur2Ac(oyl-L-Ala-gamma-D-Glu-L-Lys-D-Ala-D-Ala)](n)-di-trans,octa-cis-undecaprenyl diphosphate + beta-D-GlcNAc-(1-&gt;4)-Mur2Ac(oyl-L-Ala-gamma-D-Glu-L-Lys-D-Ala-D-Ala)-di-trans,octa-cis-undecaprenyl diphosphate = [GlcNAc-(1-&gt;4)-Mur2Ac(oyl-L-Ala-gamma-D-Glu-L-Lys-D-Ala-D-Ala)](n+1)-di-trans,octa-cis-undecaprenyl diphosphate + di-trans,octa-cis-undecaprenyl diphosphate + H(+)</text>
        <dbReference type="Rhea" id="RHEA:23708"/>
        <dbReference type="Rhea" id="RHEA-COMP:9602"/>
        <dbReference type="Rhea" id="RHEA-COMP:9603"/>
        <dbReference type="ChEBI" id="CHEBI:15378"/>
        <dbReference type="ChEBI" id="CHEBI:58405"/>
        <dbReference type="ChEBI" id="CHEBI:60033"/>
        <dbReference type="ChEBI" id="CHEBI:78435"/>
        <dbReference type="EC" id="2.4.99.28"/>
    </reaction>
</comment>
<evidence type="ECO:0000256" key="10">
    <source>
        <dbReference type="ARBA" id="ARBA00023268"/>
    </source>
</evidence>
<evidence type="ECO:0000256" key="11">
    <source>
        <dbReference type="ARBA" id="ARBA00023316"/>
    </source>
</evidence>
<dbReference type="Gene3D" id="1.10.3810.10">
    <property type="entry name" value="Biosynthetic peptidoglycan transglycosylase-like"/>
    <property type="match status" value="1"/>
</dbReference>
<protein>
    <submittedName>
        <fullName evidence="17">Carboxypeptidase</fullName>
    </submittedName>
</protein>
<evidence type="ECO:0000256" key="1">
    <source>
        <dbReference type="ARBA" id="ARBA00007090"/>
    </source>
</evidence>
<evidence type="ECO:0000256" key="14">
    <source>
        <dbReference type="SAM" id="Phobius"/>
    </source>
</evidence>
<keyword evidence="11" id="KW-0961">Cell wall biogenesis/degradation</keyword>
<reference evidence="17 18" key="1">
    <citation type="journal article" date="2017" name="BMC Genomics">
        <title>Comparative genomic and phylogenomic analyses of the Bifidobacteriaceae family.</title>
        <authorList>
            <person name="Lugli G.A."/>
            <person name="Milani C."/>
            <person name="Turroni F."/>
            <person name="Duranti S."/>
            <person name="Mancabelli L."/>
            <person name="Mangifesta M."/>
            <person name="Ferrario C."/>
            <person name="Modesto M."/>
            <person name="Mattarelli P."/>
            <person name="Jiri K."/>
            <person name="van Sinderen D."/>
            <person name="Ventura M."/>
        </authorList>
    </citation>
    <scope>NUCLEOTIDE SEQUENCE [LARGE SCALE GENOMIC DNA]</scope>
    <source>
        <strain evidence="17 18">DSM 24744</strain>
    </source>
</reference>